<evidence type="ECO:0000256" key="1">
    <source>
        <dbReference type="SAM" id="MobiDB-lite"/>
    </source>
</evidence>
<feature type="non-terminal residue" evidence="2">
    <location>
        <position position="423"/>
    </location>
</feature>
<dbReference type="EMBL" id="LLXH01003149">
    <property type="protein sequence ID" value="PKC54584.1"/>
    <property type="molecule type" value="Genomic_DNA"/>
</dbReference>
<accession>A0A2N0QU67</accession>
<dbReference type="VEuPathDB" id="FungiDB:RhiirFUN_019560"/>
<evidence type="ECO:0000313" key="2">
    <source>
        <dbReference type="EMBL" id="PKC54584.1"/>
    </source>
</evidence>
<dbReference type="VEuPathDB" id="FungiDB:FUN_021264"/>
<evidence type="ECO:0000313" key="3">
    <source>
        <dbReference type="Proteomes" id="UP000232688"/>
    </source>
</evidence>
<gene>
    <name evidence="2" type="ORF">RhiirA1_477052</name>
</gene>
<reference evidence="2 3" key="2">
    <citation type="submission" date="2017-10" db="EMBL/GenBank/DDBJ databases">
        <title>Genome analyses suggest a sexual origin of heterokaryosis in a supposedly ancient asexual fungus.</title>
        <authorList>
            <person name="Corradi N."/>
            <person name="Sedzielewska K."/>
            <person name="Noel J."/>
            <person name="Charron P."/>
            <person name="Farinelli L."/>
            <person name="Marton T."/>
            <person name="Kruger M."/>
            <person name="Pelin A."/>
            <person name="Brachmann A."/>
            <person name="Corradi N."/>
        </authorList>
    </citation>
    <scope>NUCLEOTIDE SEQUENCE [LARGE SCALE GENOMIC DNA]</scope>
    <source>
        <strain evidence="2 3">A1</strain>
    </source>
</reference>
<reference evidence="2 3" key="1">
    <citation type="submission" date="2017-10" db="EMBL/GenBank/DDBJ databases">
        <title>Extensive intraspecific genome diversity in a model arbuscular mycorrhizal fungus.</title>
        <authorList>
            <person name="Chen E.C.H."/>
            <person name="Morin E."/>
            <person name="Baudet D."/>
            <person name="Noel J."/>
            <person name="Ndikumana S."/>
            <person name="Charron P."/>
            <person name="St-Onge C."/>
            <person name="Giorgi J."/>
            <person name="Grigoriev I.V."/>
            <person name="Roux C."/>
            <person name="Martin F.M."/>
            <person name="Corradi N."/>
        </authorList>
    </citation>
    <scope>NUCLEOTIDE SEQUENCE [LARGE SCALE GENOMIC DNA]</scope>
    <source>
        <strain evidence="2 3">A1</strain>
    </source>
</reference>
<proteinExistence type="predicted"/>
<dbReference type="VEuPathDB" id="FungiDB:RhiirFUN_017347"/>
<sequence length="423" mass="48551">MVRRSKRGWAVYNKILFLYKKDNIIFKKKSQKLSETGRITLSIPRPKLYSLQLKRQKIPSFLGPVWKYDSKTEKARVQELLGDKCLDLFMPVKTKSPNKVSNNNSIQMKSTGAMPKLPSYLELIDRLKNNRDFCEFCRPTDELLIDQENKEFFSKTYIHPLLDGFLKDLFEKNPSVPKDKAQILIERFGDSANPANFAAQAQATNIQPTTLSLIFSIALYSASRSWDDFSAQYYNKFGDMGDDDDDEDDNSQDTDDYLMDASPFFEQDVDDLIRQEFQQPSNPVPIKLPSMPDLVMTPVDLPVIPENSRKKDKQKARVTDDKQVANQSTKAKPDVKTSAQNSQKGKKSSEPEATQILTGYEAVGEEQERIRDIIVYDIPYTWNLQKIIAELKFWGNAIKCSVKRQHKYQTLRVKIALSSFALP</sequence>
<name>A0A2N0QU67_9GLOM</name>
<feature type="region of interest" description="Disordered" evidence="1">
    <location>
        <begin position="302"/>
        <end position="353"/>
    </location>
</feature>
<dbReference type="VEuPathDB" id="FungiDB:RhiirA1_477052"/>
<comment type="caution">
    <text evidence="2">The sequence shown here is derived from an EMBL/GenBank/DDBJ whole genome shotgun (WGS) entry which is preliminary data.</text>
</comment>
<dbReference type="AlphaFoldDB" id="A0A2N0QU67"/>
<protein>
    <submittedName>
        <fullName evidence="2">Uncharacterized protein</fullName>
    </submittedName>
</protein>
<dbReference type="Proteomes" id="UP000232688">
    <property type="component" value="Unassembled WGS sequence"/>
</dbReference>
<organism evidence="2 3">
    <name type="scientific">Rhizophagus irregularis</name>
    <dbReference type="NCBI Taxonomy" id="588596"/>
    <lineage>
        <taxon>Eukaryota</taxon>
        <taxon>Fungi</taxon>
        <taxon>Fungi incertae sedis</taxon>
        <taxon>Mucoromycota</taxon>
        <taxon>Glomeromycotina</taxon>
        <taxon>Glomeromycetes</taxon>
        <taxon>Glomerales</taxon>
        <taxon>Glomeraceae</taxon>
        <taxon>Rhizophagus</taxon>
    </lineage>
</organism>